<evidence type="ECO:0000256" key="2">
    <source>
        <dbReference type="SAM" id="Phobius"/>
    </source>
</evidence>
<keyword evidence="4" id="KW-1185">Reference proteome</keyword>
<comment type="caution">
    <text evidence="3">The sequence shown here is derived from an EMBL/GenBank/DDBJ whole genome shotgun (WGS) entry which is preliminary data.</text>
</comment>
<dbReference type="EMBL" id="ADNC01000002">
    <property type="protein sequence ID" value="EFF41839.1"/>
    <property type="molecule type" value="Genomic_DNA"/>
</dbReference>
<protein>
    <submittedName>
        <fullName evidence="3">Uncharacterized protein</fullName>
    </submittedName>
</protein>
<reference evidence="3 4" key="1">
    <citation type="submission" date="2010-03" db="EMBL/GenBank/DDBJ databases">
        <authorList>
            <person name="Glass J.I."/>
            <person name="Benders G.A."/>
            <person name="Durkin A.S."/>
            <person name="Farmerie W.G."/>
            <person name="Hlavinka K."/>
            <person name="Hostetler J."/>
            <person name="Jackson J."/>
            <person name="May M.A."/>
            <person name="Miller R.H."/>
            <person name="Paralanov V."/>
            <person name="Radune D."/>
            <person name="Szczypinski B."/>
            <person name="Brown D.R."/>
        </authorList>
    </citation>
    <scope>NUCLEOTIDE SEQUENCE [LARGE SCALE GENOMIC DNA]</scope>
    <source>
        <strain evidence="3 4">A21JP2</strain>
    </source>
</reference>
<evidence type="ECO:0000313" key="4">
    <source>
        <dbReference type="Proteomes" id="UP000004757"/>
    </source>
</evidence>
<dbReference type="AlphaFoldDB" id="D4XUY1"/>
<sequence>MTRALNDFNNEVSFSPNSLKVEETKTTYDSRIQEIESKKTTLVSNKDDINNLIFYRIKEFKDSNASDAAKVEYEKLLQAINAKATTSTTRDEAEKLKEEVKKVDQQMLSPKTNTIITLEGYKTILLETAEENSAKTSIAEINKLIEAARAESDSSFNETRKTFYLETELNKIKAKTILYKDKLVSELQKEHDLTREGFSTDSINKFKAEINSLLAQIKALASANKTIYFETIEKVNKLKESTLSTRKQDLLNKLNLAKSLIMSTHSKDSITLYRSRIDELLQEVNDIVGEVTEIKSNDILKRLQEAKKILITYKEQIIRDLEKNKTLELVGAEENVKNTFKTTLENLLKQANEYQIITEASFNNFNSQLNEAKKLVLLNKEVITNLFKTTLDNRNRYTSESLTTFDKKVEELKKAIGTSEKISLDKYDELQTNYQNLKKDLITYREHLKGLLRKKAVSDFQYLTVDSKNKFVREFTGINNDLNNLDKVYDESNFVVEKERINSLPRLQTNAEKFKEVIAEYQKKFIEESKFYVPKYLDAFKIALKDKSSSLDKAQLTVEEFDQSERALKVESEKVWTYNDLFKDELTRVKGLNSTTYYTPESFDLFVDGLNRLEQNIQSEQLTVQTYLVYVENISELANERLYTHAEALHKQLEEIKKRHDPSFYSKSSYDEYKNEIDTFENTNFPTDKDKTEFTLSQYRAKKAELEAIDINLLDKQTPWKPWVLIGAAVLDSIAILVVLGLLIAKIAKK</sequence>
<gene>
    <name evidence="3" type="ORF">MALL_0138</name>
</gene>
<organism evidence="3 4">
    <name type="scientific">Mycoplasmopsis alligatoris A21JP2</name>
    <dbReference type="NCBI Taxonomy" id="747682"/>
    <lineage>
        <taxon>Bacteria</taxon>
        <taxon>Bacillati</taxon>
        <taxon>Mycoplasmatota</taxon>
        <taxon>Mycoplasmoidales</taxon>
        <taxon>Metamycoplasmataceae</taxon>
        <taxon>Mycoplasmopsis</taxon>
    </lineage>
</organism>
<evidence type="ECO:0000256" key="1">
    <source>
        <dbReference type="SAM" id="Coils"/>
    </source>
</evidence>
<keyword evidence="2" id="KW-1133">Transmembrane helix</keyword>
<name>D4XUY1_9BACT</name>
<dbReference type="Proteomes" id="UP000004757">
    <property type="component" value="Unassembled WGS sequence"/>
</dbReference>
<keyword evidence="2" id="KW-0812">Transmembrane</keyword>
<dbReference type="RefSeq" id="WP_005683115.1">
    <property type="nucleotide sequence ID" value="NZ_ADNC01000002.1"/>
</dbReference>
<feature type="coiled-coil region" evidence="1">
    <location>
        <begin position="427"/>
        <end position="454"/>
    </location>
</feature>
<feature type="transmembrane region" description="Helical" evidence="2">
    <location>
        <begin position="723"/>
        <end position="745"/>
    </location>
</feature>
<dbReference type="STRING" id="747682.MALL_0138"/>
<keyword evidence="2" id="KW-0472">Membrane</keyword>
<proteinExistence type="predicted"/>
<accession>D4XUY1</accession>
<keyword evidence="1" id="KW-0175">Coiled coil</keyword>
<evidence type="ECO:0000313" key="3">
    <source>
        <dbReference type="EMBL" id="EFF41839.1"/>
    </source>
</evidence>